<dbReference type="Proteomes" id="UP000827872">
    <property type="component" value="Linkage Group LG12"/>
</dbReference>
<keyword evidence="2" id="KW-1185">Reference proteome</keyword>
<comment type="caution">
    <text evidence="1">The sequence shown here is derived from an EMBL/GenBank/DDBJ whole genome shotgun (WGS) entry which is preliminary data.</text>
</comment>
<protein>
    <submittedName>
        <fullName evidence="1">Uncharacterized protein</fullName>
    </submittedName>
</protein>
<name>A0ACB8EZ96_9SAUR</name>
<proteinExistence type="predicted"/>
<organism evidence="1 2">
    <name type="scientific">Sphaerodactylus townsendi</name>
    <dbReference type="NCBI Taxonomy" id="933632"/>
    <lineage>
        <taxon>Eukaryota</taxon>
        <taxon>Metazoa</taxon>
        <taxon>Chordata</taxon>
        <taxon>Craniata</taxon>
        <taxon>Vertebrata</taxon>
        <taxon>Euteleostomi</taxon>
        <taxon>Lepidosauria</taxon>
        <taxon>Squamata</taxon>
        <taxon>Bifurcata</taxon>
        <taxon>Gekkota</taxon>
        <taxon>Sphaerodactylidae</taxon>
        <taxon>Sphaerodactylus</taxon>
    </lineage>
</organism>
<evidence type="ECO:0000313" key="1">
    <source>
        <dbReference type="EMBL" id="KAH7998033.1"/>
    </source>
</evidence>
<reference evidence="1" key="1">
    <citation type="submission" date="2021-08" db="EMBL/GenBank/DDBJ databases">
        <title>The first chromosome-level gecko genome reveals the dynamic sex chromosomes of Neotropical dwarf geckos (Sphaerodactylidae: Sphaerodactylus).</title>
        <authorList>
            <person name="Pinto B.J."/>
            <person name="Keating S.E."/>
            <person name="Gamble T."/>
        </authorList>
    </citation>
    <scope>NUCLEOTIDE SEQUENCE</scope>
    <source>
        <strain evidence="1">TG3544</strain>
    </source>
</reference>
<dbReference type="EMBL" id="CM037625">
    <property type="protein sequence ID" value="KAH7998033.1"/>
    <property type="molecule type" value="Genomic_DNA"/>
</dbReference>
<gene>
    <name evidence="1" type="ORF">K3G42_011772</name>
</gene>
<sequence>MFLSVAHSSTPCCTTERNTSYHDMPLKKMPAKDVGETQELKLPDHDHILENLQQPDDCLDGFGLQILFQIDLLKWTKMTSGQLTLAKLFFINPSWQALNQRVSREMEGSPKPGFARIQSWTILNEIDTMRSLSRTIH</sequence>
<accession>A0ACB8EZ96</accession>
<evidence type="ECO:0000313" key="2">
    <source>
        <dbReference type="Proteomes" id="UP000827872"/>
    </source>
</evidence>